<sequence length="84" mass="9764">MSNDRESVIRLPVDLFRYPVKYERSGGFNSTRVLPHVRFKGLTTEAKLSRSLSLSVFRVVFEILERVVASIREDHRDDRAVKKS</sequence>
<evidence type="ECO:0000313" key="1">
    <source>
        <dbReference type="EMBL" id="KYQ52008.1"/>
    </source>
</evidence>
<reference evidence="1 2" key="1">
    <citation type="submission" date="2015-09" db="EMBL/GenBank/DDBJ databases">
        <title>Trachymyrmex zeteki WGS genome.</title>
        <authorList>
            <person name="Nygaard S."/>
            <person name="Hu H."/>
            <person name="Boomsma J."/>
            <person name="Zhang G."/>
        </authorList>
    </citation>
    <scope>NUCLEOTIDE SEQUENCE [LARGE SCALE GENOMIC DNA]</scope>
    <source>
        <strain evidence="1">Tzet28-1</strain>
        <tissue evidence="1">Whole body</tissue>
    </source>
</reference>
<dbReference type="EMBL" id="KQ982691">
    <property type="protein sequence ID" value="KYQ52008.1"/>
    <property type="molecule type" value="Genomic_DNA"/>
</dbReference>
<protein>
    <submittedName>
        <fullName evidence="1">Uncharacterized protein</fullName>
    </submittedName>
</protein>
<gene>
    <name evidence="1" type="ORF">ALC60_08622</name>
</gene>
<organism evidence="1 2">
    <name type="scientific">Mycetomoellerius zeteki</name>
    <dbReference type="NCBI Taxonomy" id="64791"/>
    <lineage>
        <taxon>Eukaryota</taxon>
        <taxon>Metazoa</taxon>
        <taxon>Ecdysozoa</taxon>
        <taxon>Arthropoda</taxon>
        <taxon>Hexapoda</taxon>
        <taxon>Insecta</taxon>
        <taxon>Pterygota</taxon>
        <taxon>Neoptera</taxon>
        <taxon>Endopterygota</taxon>
        <taxon>Hymenoptera</taxon>
        <taxon>Apocrita</taxon>
        <taxon>Aculeata</taxon>
        <taxon>Formicoidea</taxon>
        <taxon>Formicidae</taxon>
        <taxon>Myrmicinae</taxon>
        <taxon>Mycetomoellerius</taxon>
    </lineage>
</organism>
<dbReference type="Proteomes" id="UP000075809">
    <property type="component" value="Unassembled WGS sequence"/>
</dbReference>
<accession>A0A151WVZ3</accession>
<proteinExistence type="predicted"/>
<evidence type="ECO:0000313" key="2">
    <source>
        <dbReference type="Proteomes" id="UP000075809"/>
    </source>
</evidence>
<name>A0A151WVZ3_9HYME</name>
<keyword evidence="2" id="KW-1185">Reference proteome</keyword>
<dbReference type="AlphaFoldDB" id="A0A151WVZ3"/>